<name>A0A366EPR6_9HYPH</name>
<evidence type="ECO:0000313" key="2">
    <source>
        <dbReference type="EMBL" id="RBP03489.1"/>
    </source>
</evidence>
<dbReference type="GO" id="GO:0009055">
    <property type="term" value="F:electron transfer activity"/>
    <property type="evidence" value="ECO:0007669"/>
    <property type="project" value="InterPro"/>
</dbReference>
<accession>A0A366EPR6</accession>
<dbReference type="SUPFAM" id="SSF46626">
    <property type="entry name" value="Cytochrome c"/>
    <property type="match status" value="1"/>
</dbReference>
<proteinExistence type="predicted"/>
<dbReference type="InterPro" id="IPR011429">
    <property type="entry name" value="Cyt_c_Planctomycete-type"/>
</dbReference>
<feature type="domain" description="Cytochrome C Planctomycete-type" evidence="1">
    <location>
        <begin position="51"/>
        <end position="108"/>
    </location>
</feature>
<comment type="caution">
    <text evidence="2">The sequence shown here is derived from an EMBL/GenBank/DDBJ whole genome shotgun (WGS) entry which is preliminary data.</text>
</comment>
<keyword evidence="3" id="KW-1185">Reference proteome</keyword>
<dbReference type="AlphaFoldDB" id="A0A366EPR6"/>
<evidence type="ECO:0000313" key="3">
    <source>
        <dbReference type="Proteomes" id="UP000253529"/>
    </source>
</evidence>
<reference evidence="2 3" key="1">
    <citation type="submission" date="2018-06" db="EMBL/GenBank/DDBJ databases">
        <title>Genomic Encyclopedia of Type Strains, Phase IV (KMG-IV): sequencing the most valuable type-strain genomes for metagenomic binning, comparative biology and taxonomic classification.</title>
        <authorList>
            <person name="Goeker M."/>
        </authorList>
    </citation>
    <scope>NUCLEOTIDE SEQUENCE [LARGE SCALE GENOMIC DNA]</scope>
    <source>
        <strain evidence="2 3">DSM 24875</strain>
    </source>
</reference>
<dbReference type="GO" id="GO:0020037">
    <property type="term" value="F:heme binding"/>
    <property type="evidence" value="ECO:0007669"/>
    <property type="project" value="InterPro"/>
</dbReference>
<dbReference type="InterPro" id="IPR036909">
    <property type="entry name" value="Cyt_c-like_dom_sf"/>
</dbReference>
<gene>
    <name evidence="2" type="ORF">DFR50_14445</name>
</gene>
<protein>
    <submittedName>
        <fullName evidence="2">Cytochrome c</fullName>
    </submittedName>
</protein>
<dbReference type="Pfam" id="PF07635">
    <property type="entry name" value="PSCyt1"/>
    <property type="match status" value="1"/>
</dbReference>
<evidence type="ECO:0000259" key="1">
    <source>
        <dbReference type="Pfam" id="PF07635"/>
    </source>
</evidence>
<dbReference type="EMBL" id="QNRK01000044">
    <property type="protein sequence ID" value="RBP03489.1"/>
    <property type="molecule type" value="Genomic_DNA"/>
</dbReference>
<sequence>MKRLSITLAGMVAGGFVIAGAASLAPIRHACAAQPQLSYSEDIAPILRGWCVSCHQPGGEGYNASGLDLTTYEGMMKGTKYGPMVIAGKPDVSNLFRLVNGDAKIQMPFQHRPLPNCLRQNIWSWIFEGAKNN</sequence>
<organism evidence="2 3">
    <name type="scientific">Roseiarcus fermentans</name>
    <dbReference type="NCBI Taxonomy" id="1473586"/>
    <lineage>
        <taxon>Bacteria</taxon>
        <taxon>Pseudomonadati</taxon>
        <taxon>Pseudomonadota</taxon>
        <taxon>Alphaproteobacteria</taxon>
        <taxon>Hyphomicrobiales</taxon>
        <taxon>Roseiarcaceae</taxon>
        <taxon>Roseiarcus</taxon>
    </lineage>
</organism>
<dbReference type="Proteomes" id="UP000253529">
    <property type="component" value="Unassembled WGS sequence"/>
</dbReference>
<dbReference type="RefSeq" id="WP_170153421.1">
    <property type="nucleotide sequence ID" value="NZ_QNRK01000044.1"/>
</dbReference>